<dbReference type="Proteomes" id="UP000189739">
    <property type="component" value="Unassembled WGS sequence"/>
</dbReference>
<protein>
    <submittedName>
        <fullName evidence="2">Uncharacterized protein</fullName>
    </submittedName>
</protein>
<dbReference type="AlphaFoldDB" id="A0A1S9P8W3"/>
<keyword evidence="3" id="KW-1185">Reference proteome</keyword>
<dbReference type="STRING" id="1792845.BC343_14875"/>
<dbReference type="EMBL" id="MBTF01000036">
    <property type="protein sequence ID" value="OOQ57382.1"/>
    <property type="molecule type" value="Genomic_DNA"/>
</dbReference>
<evidence type="ECO:0000256" key="1">
    <source>
        <dbReference type="SAM" id="Phobius"/>
    </source>
</evidence>
<accession>A0A1S9P8W3</accession>
<gene>
    <name evidence="2" type="ORF">BC343_14875</name>
</gene>
<organism evidence="2 3">
    <name type="scientific">Mucilaginibacter pedocola</name>
    <dbReference type="NCBI Taxonomy" id="1792845"/>
    <lineage>
        <taxon>Bacteria</taxon>
        <taxon>Pseudomonadati</taxon>
        <taxon>Bacteroidota</taxon>
        <taxon>Sphingobacteriia</taxon>
        <taxon>Sphingobacteriales</taxon>
        <taxon>Sphingobacteriaceae</taxon>
        <taxon>Mucilaginibacter</taxon>
    </lineage>
</organism>
<keyword evidence="1" id="KW-1133">Transmembrane helix</keyword>
<keyword evidence="1" id="KW-0472">Membrane</keyword>
<feature type="transmembrane region" description="Helical" evidence="1">
    <location>
        <begin position="7"/>
        <end position="28"/>
    </location>
</feature>
<keyword evidence="1" id="KW-0812">Transmembrane</keyword>
<comment type="caution">
    <text evidence="2">The sequence shown here is derived from an EMBL/GenBank/DDBJ whole genome shotgun (WGS) entry which is preliminary data.</text>
</comment>
<dbReference type="RefSeq" id="WP_078350679.1">
    <property type="nucleotide sequence ID" value="NZ_MBTF01000036.1"/>
</dbReference>
<sequence length="78" mass="9229">MKTLQELGRVILFAVVFTLLWHAKIYFYNPRVAIVSAFIIQPKEGYTWNESRDNSEHFLWENTEAIGHQEGKTRMQTQ</sequence>
<evidence type="ECO:0000313" key="2">
    <source>
        <dbReference type="EMBL" id="OOQ57382.1"/>
    </source>
</evidence>
<proteinExistence type="predicted"/>
<name>A0A1S9P8W3_9SPHI</name>
<reference evidence="2 3" key="1">
    <citation type="submission" date="2016-07" db="EMBL/GenBank/DDBJ databases">
        <title>Genomic analysis of zinc-resistant bacterium Mucilaginibacter pedocola TBZ30.</title>
        <authorList>
            <person name="Huang J."/>
            <person name="Tang J."/>
        </authorList>
    </citation>
    <scope>NUCLEOTIDE SEQUENCE [LARGE SCALE GENOMIC DNA]</scope>
    <source>
        <strain evidence="2 3">TBZ30</strain>
    </source>
</reference>
<evidence type="ECO:0000313" key="3">
    <source>
        <dbReference type="Proteomes" id="UP000189739"/>
    </source>
</evidence>